<dbReference type="CDD" id="cd18793">
    <property type="entry name" value="SF2_C_SNF"/>
    <property type="match status" value="1"/>
</dbReference>
<dbReference type="SMART" id="SM00487">
    <property type="entry name" value="DEXDc"/>
    <property type="match status" value="1"/>
</dbReference>
<dbReference type="Pfam" id="PF00176">
    <property type="entry name" value="SNF2-rel_dom"/>
    <property type="match status" value="1"/>
</dbReference>
<dbReference type="SUPFAM" id="SSF52540">
    <property type="entry name" value="P-loop containing nucleoside triphosphate hydrolases"/>
    <property type="match status" value="2"/>
</dbReference>
<sequence length="1069" mass="123214">MDIRLNLKTIKDLCGTVSFKRGDSFYRAGKVLITKHTSHICEGIVKGTEEFHVTIKKSKNGEFHSSCSCPSLPNFKHSCQHTAAVLIALFEIKKQGISSNNIHNEQTQERGLTDEFMTLFLEKASLKSGQQLHFEKREVIDARFNVKPILINKDEFLFGIEVEVKSAKVQNIRQFLQDIREGNASYISSITKYDPTLQCFSADVDAFIQQLIHVAQDERVYLEVKSDADRFTVSDDYLLIPPSAWPGLKPLLLKVPSITLEQEDYSYRSLQFQNGVPPLEFHLVEDNHRFQLHMKGFNQLTILDAYHVVISGGKIFQLEGQDSERLIQLKQMLKAPATNTIPITKDQIDFFMKKVVPGLKKIGIVQLSKGVTERFMKTPLVVKVYLDRLKNRLLAGLEFHYENVVIQPLENRDTPLGPAIIRDINKEEEILELMEDSGFTITEGGYYMQNEELEYEFLYHTVPKLQKLAQIYATTAVRVRIARDNTFPKIRVKVPKDRTDWLEFKFEMDGIADKHIKEILKALQIKQKFYRLPSGSLLSLETREMEEIRRFLTAIPAQEDEFEASLNMPILEGLKFLDLIEESEVFSPEASFRQFVDQLMHPASLEFAVPESLNPILRDYQKQGFKWMKKLASYGFGGVLADDMGLGKTLQSITFIVSELASIREQRQPVLIICPSSLTYNWLNEIDTFAPHLQAIVIDGKREEREKLLQEINETDILITSYPLLRRDMKWYEKQSFHTIFFDEAQSFKNPNTQTARTVKKLKAKNRFALTGTPVENSPEELWSIYHVVFPQLFKGLEEYSHLSRKSIARRVRPFLLRRVKFDVLPELPEKHETLEFSELLPDQKKLYTAFLAKLRHDTLKHLDKETFQKNRIRILAGLTRLRQICCHPALFVDGYKGSSAKFEQLLQILEESRASARRVLIFSQFTKMLQLVGKELTMRGQTYFYLDGQTPSEERVDLCNRFNDGEQEVFLISLKAGGTGLNLTGADTVILYDLWWNPAVEDQAADRAYRMGQKNDVQVIKMVAKGTIEEKMNILQAKKRDLISEIVHPDPKIASSLTEEDIREILMI</sequence>
<name>A0ABT8GP99_9BACL</name>
<feature type="domain" description="Helicase ATP-binding" evidence="4">
    <location>
        <begin position="629"/>
        <end position="792"/>
    </location>
</feature>
<organism evidence="6 7">
    <name type="scientific">Ureibacillus aquaedulcis</name>
    <dbReference type="NCBI Taxonomy" id="3058421"/>
    <lineage>
        <taxon>Bacteria</taxon>
        <taxon>Bacillati</taxon>
        <taxon>Bacillota</taxon>
        <taxon>Bacilli</taxon>
        <taxon>Bacillales</taxon>
        <taxon>Caryophanaceae</taxon>
        <taxon>Ureibacillus</taxon>
    </lineage>
</organism>
<dbReference type="PROSITE" id="PS51194">
    <property type="entry name" value="HELICASE_CTER"/>
    <property type="match status" value="1"/>
</dbReference>
<comment type="caution">
    <text evidence="6">The sequence shown here is derived from an EMBL/GenBank/DDBJ whole genome shotgun (WGS) entry which is preliminary data.</text>
</comment>
<evidence type="ECO:0000313" key="6">
    <source>
        <dbReference type="EMBL" id="MDN4493228.1"/>
    </source>
</evidence>
<keyword evidence="6" id="KW-0547">Nucleotide-binding</keyword>
<gene>
    <name evidence="6" type="ORF">QYB95_06710</name>
</gene>
<dbReference type="PROSITE" id="PS51192">
    <property type="entry name" value="HELICASE_ATP_BIND_1"/>
    <property type="match status" value="1"/>
</dbReference>
<evidence type="ECO:0000259" key="4">
    <source>
        <dbReference type="PROSITE" id="PS51192"/>
    </source>
</evidence>
<dbReference type="SMART" id="SM00490">
    <property type="entry name" value="HELICc"/>
    <property type="match status" value="1"/>
</dbReference>
<reference evidence="6" key="1">
    <citation type="submission" date="2023-07" db="EMBL/GenBank/DDBJ databases">
        <title>Ureibacillus sp. isolated from freshwater well.</title>
        <authorList>
            <person name="Kirdat K."/>
            <person name="Bhatt A."/>
            <person name="Teware R."/>
            <person name="Bhavsar Y."/>
            <person name="Yadav A."/>
        </authorList>
    </citation>
    <scope>NUCLEOTIDE SEQUENCE</scope>
    <source>
        <strain evidence="6">BA0131</strain>
    </source>
</reference>
<protein>
    <submittedName>
        <fullName evidence="6">DEAD/DEAH box helicase</fullName>
    </submittedName>
</protein>
<evidence type="ECO:0000259" key="5">
    <source>
        <dbReference type="PROSITE" id="PS51194"/>
    </source>
</evidence>
<evidence type="ECO:0000313" key="7">
    <source>
        <dbReference type="Proteomes" id="UP001172743"/>
    </source>
</evidence>
<dbReference type="InterPro" id="IPR027417">
    <property type="entry name" value="P-loop_NTPase"/>
</dbReference>
<evidence type="ECO:0000259" key="3">
    <source>
        <dbReference type="PROSITE" id="PS50966"/>
    </source>
</evidence>
<dbReference type="InterPro" id="IPR001650">
    <property type="entry name" value="Helicase_C-like"/>
</dbReference>
<feature type="domain" description="Helicase C-terminal" evidence="5">
    <location>
        <begin position="902"/>
        <end position="1059"/>
    </location>
</feature>
<dbReference type="Gene3D" id="3.40.50.300">
    <property type="entry name" value="P-loop containing nucleotide triphosphate hydrolases"/>
    <property type="match status" value="1"/>
</dbReference>
<keyword evidence="2" id="KW-0862">Zinc</keyword>
<evidence type="ECO:0000256" key="1">
    <source>
        <dbReference type="ARBA" id="ARBA00022801"/>
    </source>
</evidence>
<dbReference type="InterPro" id="IPR013663">
    <property type="entry name" value="Helicase_SWF/SNF/SWI_bac"/>
</dbReference>
<dbReference type="InterPro" id="IPR000330">
    <property type="entry name" value="SNF2_N"/>
</dbReference>
<dbReference type="EMBL" id="JAUHTQ010000003">
    <property type="protein sequence ID" value="MDN4493228.1"/>
    <property type="molecule type" value="Genomic_DNA"/>
</dbReference>
<feature type="domain" description="SWIM-type" evidence="3">
    <location>
        <begin position="51"/>
        <end position="90"/>
    </location>
</feature>
<dbReference type="PANTHER" id="PTHR10799">
    <property type="entry name" value="SNF2/RAD54 HELICASE FAMILY"/>
    <property type="match status" value="1"/>
</dbReference>
<keyword evidence="7" id="KW-1185">Reference proteome</keyword>
<keyword evidence="6" id="KW-0347">Helicase</keyword>
<keyword evidence="2" id="KW-0863">Zinc-finger</keyword>
<dbReference type="InterPro" id="IPR007527">
    <property type="entry name" value="Znf_SWIM"/>
</dbReference>
<dbReference type="Pfam" id="PF08455">
    <property type="entry name" value="SNF2_assoc"/>
    <property type="match status" value="1"/>
</dbReference>
<dbReference type="Pfam" id="PF00271">
    <property type="entry name" value="Helicase_C"/>
    <property type="match status" value="1"/>
</dbReference>
<dbReference type="InterPro" id="IPR049730">
    <property type="entry name" value="SNF2/RAD54-like_C"/>
</dbReference>
<evidence type="ECO:0000256" key="2">
    <source>
        <dbReference type="PROSITE-ProRule" id="PRU00325"/>
    </source>
</evidence>
<dbReference type="GO" id="GO:0004386">
    <property type="term" value="F:helicase activity"/>
    <property type="evidence" value="ECO:0007669"/>
    <property type="project" value="UniProtKB-KW"/>
</dbReference>
<dbReference type="Gene3D" id="3.40.50.10810">
    <property type="entry name" value="Tandem AAA-ATPase domain"/>
    <property type="match status" value="1"/>
</dbReference>
<keyword evidence="1" id="KW-0378">Hydrolase</keyword>
<dbReference type="RefSeq" id="WP_301137515.1">
    <property type="nucleotide sequence ID" value="NZ_JAUHTQ010000003.1"/>
</dbReference>
<dbReference type="Proteomes" id="UP001172743">
    <property type="component" value="Unassembled WGS sequence"/>
</dbReference>
<keyword evidence="6" id="KW-0067">ATP-binding</keyword>
<proteinExistence type="predicted"/>
<dbReference type="InterPro" id="IPR038718">
    <property type="entry name" value="SNF2-like_sf"/>
</dbReference>
<dbReference type="InterPro" id="IPR014001">
    <property type="entry name" value="Helicase_ATP-bd"/>
</dbReference>
<keyword evidence="2" id="KW-0479">Metal-binding</keyword>
<accession>A0ABT8GP99</accession>
<dbReference type="PROSITE" id="PS50966">
    <property type="entry name" value="ZF_SWIM"/>
    <property type="match status" value="1"/>
</dbReference>